<dbReference type="Proteomes" id="UP000676336">
    <property type="component" value="Unassembled WGS sequence"/>
</dbReference>
<feature type="compositionally biased region" description="Basic and acidic residues" evidence="1">
    <location>
        <begin position="24"/>
        <end position="40"/>
    </location>
</feature>
<feature type="non-terminal residue" evidence="2">
    <location>
        <position position="81"/>
    </location>
</feature>
<feature type="compositionally biased region" description="Acidic residues" evidence="1">
    <location>
        <begin position="8"/>
        <end position="17"/>
    </location>
</feature>
<evidence type="ECO:0000256" key="1">
    <source>
        <dbReference type="SAM" id="MobiDB-lite"/>
    </source>
</evidence>
<comment type="caution">
    <text evidence="2">The sequence shown here is derived from an EMBL/GenBank/DDBJ whole genome shotgun (WGS) entry which is preliminary data.</text>
</comment>
<protein>
    <submittedName>
        <fullName evidence="2">Uncharacterized protein</fullName>
    </submittedName>
</protein>
<evidence type="ECO:0000313" key="3">
    <source>
        <dbReference type="Proteomes" id="UP000676336"/>
    </source>
</evidence>
<feature type="region of interest" description="Disordered" evidence="1">
    <location>
        <begin position="1"/>
        <end position="66"/>
    </location>
</feature>
<evidence type="ECO:0000313" key="2">
    <source>
        <dbReference type="EMBL" id="CAF4968543.1"/>
    </source>
</evidence>
<feature type="non-terminal residue" evidence="2">
    <location>
        <position position="1"/>
    </location>
</feature>
<dbReference type="EMBL" id="CAJOBI010193334">
    <property type="protein sequence ID" value="CAF4968543.1"/>
    <property type="molecule type" value="Genomic_DNA"/>
</dbReference>
<sequence length="81" mass="9241">NTYKYNDSDDEDEDEDDGNNKNNDSNKNDHDAQRKPKDNRLPGGASVIMRNQPNSVPFEIKPNGETMNSFLKRVENERGLS</sequence>
<dbReference type="AlphaFoldDB" id="A0A8S3D1E3"/>
<organism evidence="2 3">
    <name type="scientific">Rotaria magnacalcarata</name>
    <dbReference type="NCBI Taxonomy" id="392030"/>
    <lineage>
        <taxon>Eukaryota</taxon>
        <taxon>Metazoa</taxon>
        <taxon>Spiralia</taxon>
        <taxon>Gnathifera</taxon>
        <taxon>Rotifera</taxon>
        <taxon>Eurotatoria</taxon>
        <taxon>Bdelloidea</taxon>
        <taxon>Philodinida</taxon>
        <taxon>Philodinidae</taxon>
        <taxon>Rotaria</taxon>
    </lineage>
</organism>
<proteinExistence type="predicted"/>
<gene>
    <name evidence="2" type="ORF">SMN809_LOCUS55034</name>
</gene>
<name>A0A8S3D1E3_9BILA</name>
<reference evidence="2" key="1">
    <citation type="submission" date="2021-02" db="EMBL/GenBank/DDBJ databases">
        <authorList>
            <person name="Nowell W R."/>
        </authorList>
    </citation>
    <scope>NUCLEOTIDE SEQUENCE</scope>
</reference>
<accession>A0A8S3D1E3</accession>